<feature type="region of interest" description="Disordered" evidence="1">
    <location>
        <begin position="72"/>
        <end position="109"/>
    </location>
</feature>
<proteinExistence type="predicted"/>
<evidence type="ECO:0000313" key="3">
    <source>
        <dbReference type="Proteomes" id="UP001345963"/>
    </source>
</evidence>
<protein>
    <submittedName>
        <fullName evidence="2">Uncharacterized protein</fullName>
    </submittedName>
</protein>
<gene>
    <name evidence="2" type="ORF">ATANTOWER_031380</name>
</gene>
<reference evidence="2 3" key="1">
    <citation type="submission" date="2021-07" db="EMBL/GenBank/DDBJ databases">
        <authorList>
            <person name="Palmer J.M."/>
        </authorList>
    </citation>
    <scope>NUCLEOTIDE SEQUENCE [LARGE SCALE GENOMIC DNA]</scope>
    <source>
        <strain evidence="2 3">AT_MEX2019</strain>
        <tissue evidence="2">Muscle</tissue>
    </source>
</reference>
<evidence type="ECO:0000256" key="1">
    <source>
        <dbReference type="SAM" id="MobiDB-lite"/>
    </source>
</evidence>
<name>A0ABU7AKY5_9TELE</name>
<sequence>MPAGRARLTASYLKVLPGIMTPRFTCFHIQNSRLSEPCRLGLTEAVSSHLTCAALFSQVPEEEHRPSLYLPSPTVPSQQRLSSPLCSESGNGERSELHRTTNRAVPRSAEDGHMSATLLLKSKSPFNCTYTSPVVRNALPIIF</sequence>
<dbReference type="EMBL" id="JAHUTI010020548">
    <property type="protein sequence ID" value="MED6238866.1"/>
    <property type="molecule type" value="Genomic_DNA"/>
</dbReference>
<evidence type="ECO:0000313" key="2">
    <source>
        <dbReference type="EMBL" id="MED6238866.1"/>
    </source>
</evidence>
<feature type="compositionally biased region" description="Polar residues" evidence="1">
    <location>
        <begin position="75"/>
        <end position="90"/>
    </location>
</feature>
<comment type="caution">
    <text evidence="2">The sequence shown here is derived from an EMBL/GenBank/DDBJ whole genome shotgun (WGS) entry which is preliminary data.</text>
</comment>
<accession>A0ABU7AKY5</accession>
<organism evidence="2 3">
    <name type="scientific">Ataeniobius toweri</name>
    <dbReference type="NCBI Taxonomy" id="208326"/>
    <lineage>
        <taxon>Eukaryota</taxon>
        <taxon>Metazoa</taxon>
        <taxon>Chordata</taxon>
        <taxon>Craniata</taxon>
        <taxon>Vertebrata</taxon>
        <taxon>Euteleostomi</taxon>
        <taxon>Actinopterygii</taxon>
        <taxon>Neopterygii</taxon>
        <taxon>Teleostei</taxon>
        <taxon>Neoteleostei</taxon>
        <taxon>Acanthomorphata</taxon>
        <taxon>Ovalentaria</taxon>
        <taxon>Atherinomorphae</taxon>
        <taxon>Cyprinodontiformes</taxon>
        <taxon>Goodeidae</taxon>
        <taxon>Ataeniobius</taxon>
    </lineage>
</organism>
<keyword evidence="3" id="KW-1185">Reference proteome</keyword>
<dbReference type="Proteomes" id="UP001345963">
    <property type="component" value="Unassembled WGS sequence"/>
</dbReference>